<evidence type="ECO:0000313" key="3">
    <source>
        <dbReference type="Proteomes" id="UP000029986"/>
    </source>
</evidence>
<keyword evidence="1" id="KW-0472">Membrane</keyword>
<dbReference type="OrthoDB" id="6470800at2"/>
<name>A0A097R819_HAFAL</name>
<dbReference type="PIRSF" id="PIRSF030786">
    <property type="entry name" value="Lysis_S"/>
    <property type="match status" value="1"/>
</dbReference>
<accession>A0A097R819</accession>
<keyword evidence="1" id="KW-1133">Transmembrane helix</keyword>
<evidence type="ECO:0000256" key="1">
    <source>
        <dbReference type="SAM" id="Phobius"/>
    </source>
</evidence>
<gene>
    <name evidence="2" type="ORF">AT03_13330</name>
</gene>
<organism evidence="2 3">
    <name type="scientific">Hafnia alvei FB1</name>
    <dbReference type="NCBI Taxonomy" id="1453496"/>
    <lineage>
        <taxon>Bacteria</taxon>
        <taxon>Pseudomonadati</taxon>
        <taxon>Pseudomonadota</taxon>
        <taxon>Gammaproteobacteria</taxon>
        <taxon>Enterobacterales</taxon>
        <taxon>Hafniaceae</taxon>
        <taxon>Hafnia</taxon>
    </lineage>
</organism>
<dbReference type="InterPro" id="IPR007054">
    <property type="entry name" value="Lysis_S"/>
</dbReference>
<keyword evidence="1" id="KW-0812">Transmembrane</keyword>
<proteinExistence type="predicted"/>
<keyword evidence="3" id="KW-1185">Reference proteome</keyword>
<dbReference type="Pfam" id="PF04971">
    <property type="entry name" value="Phage_holin_2_1"/>
    <property type="match status" value="1"/>
</dbReference>
<dbReference type="GO" id="GO:0001907">
    <property type="term" value="P:symbiont-mediated killing of host cell"/>
    <property type="evidence" value="ECO:0007669"/>
    <property type="project" value="InterPro"/>
</dbReference>
<protein>
    <submittedName>
        <fullName evidence="2">Holin</fullName>
    </submittedName>
</protein>
<dbReference type="PATRIC" id="fig|1453496.5.peg.2714"/>
<dbReference type="GO" id="GO:0140911">
    <property type="term" value="F:pore-forming activity"/>
    <property type="evidence" value="ECO:0007669"/>
    <property type="project" value="InterPro"/>
</dbReference>
<sequence>MLRMDKITTGISYGASGGSALFWLKQLLDGFSPEQWAAFGVLGSLLFGFLTFLTNLYFKVKEDRRKASRGE</sequence>
<dbReference type="Proteomes" id="UP000029986">
    <property type="component" value="Chromosome"/>
</dbReference>
<reference evidence="2 3" key="1">
    <citation type="journal article" date="2014" name="Gut Pathog.">
        <title>Gene clusters of Hafnia alvei strain FB1 important in survival and pathogenesis: a draft genome perspective.</title>
        <authorList>
            <person name="Tan J.Y."/>
            <person name="Yin W.F."/>
            <person name="Chan K.G."/>
        </authorList>
    </citation>
    <scope>NUCLEOTIDE SEQUENCE [LARGE SCALE GENOMIC DNA]</scope>
    <source>
        <strain evidence="2 3">FB1</strain>
    </source>
</reference>
<dbReference type="HOGENOM" id="CLU_180637_0_0_6"/>
<dbReference type="EMBL" id="CP009706">
    <property type="protein sequence ID" value="AIU74888.1"/>
    <property type="molecule type" value="Genomic_DNA"/>
</dbReference>
<feature type="transmembrane region" description="Helical" evidence="1">
    <location>
        <begin position="36"/>
        <end position="58"/>
    </location>
</feature>
<dbReference type="AlphaFoldDB" id="A0A097R819"/>
<dbReference type="RefSeq" id="WP_025796664.1">
    <property type="nucleotide sequence ID" value="NZ_CP009706.1"/>
</dbReference>
<dbReference type="eggNOG" id="ENOG5032YQ9">
    <property type="taxonomic scope" value="Bacteria"/>
</dbReference>
<dbReference type="KEGG" id="hav:AT03_13330"/>
<evidence type="ECO:0000313" key="2">
    <source>
        <dbReference type="EMBL" id="AIU74888.1"/>
    </source>
</evidence>